<protein>
    <submittedName>
        <fullName evidence="6">AraC family transcriptional regulator</fullName>
    </submittedName>
    <submittedName>
        <fullName evidence="5">Transcriptional activator FeaR</fullName>
    </submittedName>
</protein>
<reference evidence="5" key="1">
    <citation type="submission" date="2016-10" db="EMBL/GenBank/DDBJ databases">
        <title>The High Quality Genome of Vibrio alginolyticus K01M1.</title>
        <authorList>
            <person name="Wendling C."/>
            <person name="Chibani C.M."/>
            <person name="Hertel R."/>
            <person name="Sproer C."/>
            <person name="Bunk B."/>
            <person name="Overmann J."/>
            <person name="Roth O."/>
            <person name="Liesegang H."/>
        </authorList>
    </citation>
    <scope>NUCLEOTIDE SEQUENCE</scope>
    <source>
        <strain evidence="5">K05K4</strain>
    </source>
</reference>
<dbReference type="Gene3D" id="1.10.10.60">
    <property type="entry name" value="Homeodomain-like"/>
    <property type="match status" value="1"/>
</dbReference>
<dbReference type="Proteomes" id="UP000054316">
    <property type="component" value="Unassembled WGS sequence"/>
</dbReference>
<evidence type="ECO:0000259" key="4">
    <source>
        <dbReference type="PROSITE" id="PS01124"/>
    </source>
</evidence>
<organism evidence="5">
    <name type="scientific">Vibrio alginolyticus</name>
    <dbReference type="NCBI Taxonomy" id="663"/>
    <lineage>
        <taxon>Bacteria</taxon>
        <taxon>Pseudomonadati</taxon>
        <taxon>Pseudomonadota</taxon>
        <taxon>Gammaproteobacteria</taxon>
        <taxon>Vibrionales</taxon>
        <taxon>Vibrionaceae</taxon>
        <taxon>Vibrio</taxon>
    </lineage>
</organism>
<dbReference type="EMBL" id="CP017903">
    <property type="protein sequence ID" value="ARP20540.1"/>
    <property type="molecule type" value="Genomic_DNA"/>
</dbReference>
<evidence type="ECO:0000313" key="5">
    <source>
        <dbReference type="EMBL" id="ARP20540.1"/>
    </source>
</evidence>
<keyword evidence="3" id="KW-0804">Transcription</keyword>
<accession>A0A1W6TXC5</accession>
<evidence type="ECO:0000256" key="3">
    <source>
        <dbReference type="ARBA" id="ARBA00023163"/>
    </source>
</evidence>
<evidence type="ECO:0000256" key="1">
    <source>
        <dbReference type="ARBA" id="ARBA00023015"/>
    </source>
</evidence>
<name>A0A1W6TXC5_VIBAL</name>
<keyword evidence="1" id="KW-0805">Transcription regulation</keyword>
<dbReference type="SUPFAM" id="SSF46689">
    <property type="entry name" value="Homeodomain-like"/>
    <property type="match status" value="1"/>
</dbReference>
<dbReference type="RefSeq" id="WP_017635750.1">
    <property type="nucleotide sequence ID" value="NZ_CP014041.1"/>
</dbReference>
<dbReference type="InterPro" id="IPR018060">
    <property type="entry name" value="HTH_AraC"/>
</dbReference>
<dbReference type="PANTHER" id="PTHR43280">
    <property type="entry name" value="ARAC-FAMILY TRANSCRIPTIONAL REGULATOR"/>
    <property type="match status" value="1"/>
</dbReference>
<sequence length="269" mass="30084">MPNIEIIRFNHFTARKSERYTATHNGLYIVEEGALLVHQPNGEQFELKAGDFTLYNSADLSSAEAVSSDGGFKALALVFNPNIFCDFKKAHPMLRSKTEERRFYPFSTQSSSEVAQLKDMLVKLASRNAPDYTQSHIAMALLSLMVEVEPNILSIIDDASSLSDSQKAIKYIEGNIEKDITLEGLAAHMSMSIATLKRRLAADDLSFSQILKVKRINFAATQLRKSEKSITEIAFESGFKSAAHFSTAFKSVYNMTPKDFRNQVVRPKV</sequence>
<dbReference type="GO" id="GO:0003700">
    <property type="term" value="F:DNA-binding transcription factor activity"/>
    <property type="evidence" value="ECO:0007669"/>
    <property type="project" value="InterPro"/>
</dbReference>
<dbReference type="SUPFAM" id="SSF51215">
    <property type="entry name" value="Regulatory protein AraC"/>
    <property type="match status" value="1"/>
</dbReference>
<dbReference type="PROSITE" id="PS00041">
    <property type="entry name" value="HTH_ARAC_FAMILY_1"/>
    <property type="match status" value="1"/>
</dbReference>
<evidence type="ECO:0000313" key="7">
    <source>
        <dbReference type="Proteomes" id="UP000054316"/>
    </source>
</evidence>
<dbReference type="PANTHER" id="PTHR43280:SF2">
    <property type="entry name" value="HTH-TYPE TRANSCRIPTIONAL REGULATOR EXSA"/>
    <property type="match status" value="1"/>
</dbReference>
<keyword evidence="7" id="KW-1185">Reference proteome</keyword>
<feature type="domain" description="HTH araC/xylS-type" evidence="4">
    <location>
        <begin position="166"/>
        <end position="263"/>
    </location>
</feature>
<keyword evidence="2" id="KW-0238">DNA-binding</keyword>
<dbReference type="EMBL" id="LOSN02000002">
    <property type="protein sequence ID" value="PNP20528.1"/>
    <property type="molecule type" value="Genomic_DNA"/>
</dbReference>
<dbReference type="PRINTS" id="PR00032">
    <property type="entry name" value="HTHARAC"/>
</dbReference>
<dbReference type="PROSITE" id="PS01124">
    <property type="entry name" value="HTH_ARAC_FAMILY_2"/>
    <property type="match status" value="1"/>
</dbReference>
<dbReference type="InterPro" id="IPR037923">
    <property type="entry name" value="HTH-like"/>
</dbReference>
<dbReference type="InterPro" id="IPR009057">
    <property type="entry name" value="Homeodomain-like_sf"/>
</dbReference>
<evidence type="ECO:0000313" key="6">
    <source>
        <dbReference type="EMBL" id="PNP20528.1"/>
    </source>
</evidence>
<dbReference type="InterPro" id="IPR020449">
    <property type="entry name" value="Tscrpt_reg_AraC-type_HTH"/>
</dbReference>
<proteinExistence type="predicted"/>
<dbReference type="SMART" id="SM00342">
    <property type="entry name" value="HTH_ARAC"/>
    <property type="match status" value="1"/>
</dbReference>
<evidence type="ECO:0000256" key="2">
    <source>
        <dbReference type="ARBA" id="ARBA00023125"/>
    </source>
</evidence>
<dbReference type="AlphaFoldDB" id="A0A1W6TXC5"/>
<dbReference type="InterPro" id="IPR018062">
    <property type="entry name" value="HTH_AraC-typ_CS"/>
</dbReference>
<gene>
    <name evidence="5" type="primary">feaR</name>
    <name evidence="6" type="ORF">AL553_023130</name>
    <name evidence="5" type="ORF">K05K4_38140</name>
</gene>
<dbReference type="GO" id="GO:0043565">
    <property type="term" value="F:sequence-specific DNA binding"/>
    <property type="evidence" value="ECO:0007669"/>
    <property type="project" value="InterPro"/>
</dbReference>
<dbReference type="Pfam" id="PF12833">
    <property type="entry name" value="HTH_18"/>
    <property type="match status" value="1"/>
</dbReference>
<reference evidence="6 7" key="2">
    <citation type="submission" date="2017-12" db="EMBL/GenBank/DDBJ databases">
        <title>FDA dAtabase for Regulatory Grade micrObial Sequences (FDA-ARGOS): Supporting development and validation of Infectious Disease Dx tests.</title>
        <authorList>
            <person name="Hoffmann M."/>
            <person name="Allard M."/>
            <person name="Evans P."/>
            <person name="Brown E."/>
            <person name="Tallon L.J."/>
            <person name="Sadzewicz L."/>
            <person name="Sengamalay N."/>
            <person name="Ott S."/>
            <person name="Godinez A."/>
            <person name="Nagaraj S."/>
            <person name="Vavikolanu K."/>
            <person name="Aluvathingal J."/>
            <person name="Nadendla S."/>
            <person name="Hobson J."/>
            <person name="Sichtig H."/>
        </authorList>
    </citation>
    <scope>NUCLEOTIDE SEQUENCE [LARGE SCALE GENOMIC DNA]</scope>
    <source>
        <strain evidence="7">ATCC 17749</strain>
        <strain evidence="6">FDAARGOS_97</strain>
    </source>
</reference>